<name>A0A5M3MLA2_CONPW</name>
<feature type="domain" description="F-box" evidence="1">
    <location>
        <begin position="51"/>
        <end position="98"/>
    </location>
</feature>
<dbReference type="InterPro" id="IPR032675">
    <property type="entry name" value="LRR_dom_sf"/>
</dbReference>
<protein>
    <recommendedName>
        <fullName evidence="1">F-box domain-containing protein</fullName>
    </recommendedName>
</protein>
<dbReference type="Pfam" id="PF12937">
    <property type="entry name" value="F-box-like"/>
    <property type="match status" value="1"/>
</dbReference>
<evidence type="ECO:0000259" key="1">
    <source>
        <dbReference type="PROSITE" id="PS50181"/>
    </source>
</evidence>
<dbReference type="InterPro" id="IPR036047">
    <property type="entry name" value="F-box-like_dom_sf"/>
</dbReference>
<dbReference type="AlphaFoldDB" id="A0A5M3MLA2"/>
<dbReference type="InterPro" id="IPR001810">
    <property type="entry name" value="F-box_dom"/>
</dbReference>
<dbReference type="PROSITE" id="PS50181">
    <property type="entry name" value="FBOX"/>
    <property type="match status" value="1"/>
</dbReference>
<dbReference type="Proteomes" id="UP000053558">
    <property type="component" value="Unassembled WGS sequence"/>
</dbReference>
<dbReference type="SMART" id="SM00256">
    <property type="entry name" value="FBOX"/>
    <property type="match status" value="1"/>
</dbReference>
<organism evidence="2 3">
    <name type="scientific">Coniophora puteana (strain RWD-64-598)</name>
    <name type="common">Brown rot fungus</name>
    <dbReference type="NCBI Taxonomy" id="741705"/>
    <lineage>
        <taxon>Eukaryota</taxon>
        <taxon>Fungi</taxon>
        <taxon>Dikarya</taxon>
        <taxon>Basidiomycota</taxon>
        <taxon>Agaricomycotina</taxon>
        <taxon>Agaricomycetes</taxon>
        <taxon>Agaricomycetidae</taxon>
        <taxon>Boletales</taxon>
        <taxon>Coniophorineae</taxon>
        <taxon>Coniophoraceae</taxon>
        <taxon>Coniophora</taxon>
    </lineage>
</organism>
<reference evidence="3" key="1">
    <citation type="journal article" date="2012" name="Science">
        <title>The Paleozoic origin of enzymatic lignin decomposition reconstructed from 31 fungal genomes.</title>
        <authorList>
            <person name="Floudas D."/>
            <person name="Binder M."/>
            <person name="Riley R."/>
            <person name="Barry K."/>
            <person name="Blanchette R.A."/>
            <person name="Henrissat B."/>
            <person name="Martinez A.T."/>
            <person name="Otillar R."/>
            <person name="Spatafora J.W."/>
            <person name="Yadav J.S."/>
            <person name="Aerts A."/>
            <person name="Benoit I."/>
            <person name="Boyd A."/>
            <person name="Carlson A."/>
            <person name="Copeland A."/>
            <person name="Coutinho P.M."/>
            <person name="de Vries R.P."/>
            <person name="Ferreira P."/>
            <person name="Findley K."/>
            <person name="Foster B."/>
            <person name="Gaskell J."/>
            <person name="Glotzer D."/>
            <person name="Gorecki P."/>
            <person name="Heitman J."/>
            <person name="Hesse C."/>
            <person name="Hori C."/>
            <person name="Igarashi K."/>
            <person name="Jurgens J.A."/>
            <person name="Kallen N."/>
            <person name="Kersten P."/>
            <person name="Kohler A."/>
            <person name="Kuees U."/>
            <person name="Kumar T.K.A."/>
            <person name="Kuo A."/>
            <person name="LaButti K."/>
            <person name="Larrondo L.F."/>
            <person name="Lindquist E."/>
            <person name="Ling A."/>
            <person name="Lombard V."/>
            <person name="Lucas S."/>
            <person name="Lundell T."/>
            <person name="Martin R."/>
            <person name="McLaughlin D.J."/>
            <person name="Morgenstern I."/>
            <person name="Morin E."/>
            <person name="Murat C."/>
            <person name="Nagy L.G."/>
            <person name="Nolan M."/>
            <person name="Ohm R.A."/>
            <person name="Patyshakuliyeva A."/>
            <person name="Rokas A."/>
            <person name="Ruiz-Duenas F.J."/>
            <person name="Sabat G."/>
            <person name="Salamov A."/>
            <person name="Samejima M."/>
            <person name="Schmutz J."/>
            <person name="Slot J.C."/>
            <person name="St John F."/>
            <person name="Stenlid J."/>
            <person name="Sun H."/>
            <person name="Sun S."/>
            <person name="Syed K."/>
            <person name="Tsang A."/>
            <person name="Wiebenga A."/>
            <person name="Young D."/>
            <person name="Pisabarro A."/>
            <person name="Eastwood D.C."/>
            <person name="Martin F."/>
            <person name="Cullen D."/>
            <person name="Grigoriev I.V."/>
            <person name="Hibbett D.S."/>
        </authorList>
    </citation>
    <scope>NUCLEOTIDE SEQUENCE [LARGE SCALE GENOMIC DNA]</scope>
    <source>
        <strain evidence="3">RWD-64-598 SS2</strain>
    </source>
</reference>
<dbReference type="SUPFAM" id="SSF81383">
    <property type="entry name" value="F-box domain"/>
    <property type="match status" value="1"/>
</dbReference>
<dbReference type="Gene3D" id="3.80.10.10">
    <property type="entry name" value="Ribonuclease Inhibitor"/>
    <property type="match status" value="1"/>
</dbReference>
<comment type="caution">
    <text evidence="2">The sequence shown here is derived from an EMBL/GenBank/DDBJ whole genome shotgun (WGS) entry which is preliminary data.</text>
</comment>
<dbReference type="KEGG" id="cput:CONPUDRAFT_167108"/>
<dbReference type="OrthoDB" id="2269034at2759"/>
<accession>A0A5M3MLA2</accession>
<sequence>MGKVQHDVWGSAESPVSSLQTSIDSEIADNCAVIRHYQELNRALRTRRNTLLRICSLPPEVLARIFSKCNERHRVLASHVCRHWREVALSEPRLWSTLSLNVSSNTVWEQVKFTRSRHAPLDLSVVMVDRNREGRVQRLQDLREPLGQIPRTYKLDVHYDQDSAPLLYESLTAPVNNLRDLRLHYHIRDAGHRDIVFMPDTILPEGTPALRLLSLHSCAFQWSSPIFVGLSHLALTNIPIHLRATPEQLLSVAQRSPGLKTLKVDLGLGGVEDAPSSWVTSSTIKLSRLQSFDLAAPFNEYAGFLSHVELPASASLKLEVGVFGMTPTDTSMSLVPGKFFSPREGAPRQVLQLEEWANRQFSVRLYDLDEAEEWGSFHVHSSDARHRVNATFMCSSDRKTALREHVASTMANSCLQVVHTLKVHTRYLSADLPWTTLLLNASQTQRLFVHLEKANMPEFLLAIDPRQWEGGSPPLPHLAELHIRRNGTEDWQDNVTLANVIDIVTSRKKAGMGLARLILENWYTGSDVPVDEILESMRTVVADVQWRRRD</sequence>
<gene>
    <name evidence="2" type="ORF">CONPUDRAFT_167108</name>
</gene>
<evidence type="ECO:0000313" key="2">
    <source>
        <dbReference type="EMBL" id="EIW79351.1"/>
    </source>
</evidence>
<evidence type="ECO:0000313" key="3">
    <source>
        <dbReference type="Proteomes" id="UP000053558"/>
    </source>
</evidence>
<proteinExistence type="predicted"/>
<dbReference type="RefSeq" id="XP_007771001.1">
    <property type="nucleotide sequence ID" value="XM_007772811.1"/>
</dbReference>
<dbReference type="EMBL" id="JH711581">
    <property type="protein sequence ID" value="EIW79351.1"/>
    <property type="molecule type" value="Genomic_DNA"/>
</dbReference>
<keyword evidence="3" id="KW-1185">Reference proteome</keyword>
<dbReference type="GeneID" id="19205702"/>